<comment type="subcellular location">
    <subcellularLocation>
        <location evidence="1">Cell projection</location>
        <location evidence="1">Cilium</location>
    </subcellularLocation>
    <subcellularLocation>
        <location evidence="2">Cytoplasm</location>
    </subcellularLocation>
</comment>
<dbReference type="InterPro" id="IPR053879">
    <property type="entry name" value="HYDIN_VesB_CFA65-like_Ig"/>
</dbReference>
<gene>
    <name evidence="9" type="ORF">TASK_LOCUS5795</name>
</gene>
<reference evidence="9 10" key="2">
    <citation type="submission" date="2018-11" db="EMBL/GenBank/DDBJ databases">
        <authorList>
            <consortium name="Pathogen Informatics"/>
        </authorList>
    </citation>
    <scope>NUCLEOTIDE SEQUENCE [LARGE SCALE GENOMIC DNA]</scope>
</reference>
<protein>
    <submittedName>
        <fullName evidence="11">ASH domain-containing protein</fullName>
    </submittedName>
</protein>
<feature type="compositionally biased region" description="Basic and acidic residues" evidence="7">
    <location>
        <begin position="1403"/>
        <end position="1412"/>
    </location>
</feature>
<dbReference type="EMBL" id="UYRS01018442">
    <property type="protein sequence ID" value="VDK35632.1"/>
    <property type="molecule type" value="Genomic_DNA"/>
</dbReference>
<evidence type="ECO:0000256" key="1">
    <source>
        <dbReference type="ARBA" id="ARBA00004138"/>
    </source>
</evidence>
<sequence length="3959" mass="440640">MCAANEARLLVTFAPRGVSDEQGLLIFVCEKGEELVCELNGEGHEAAVALSKSSMSLPDTLMGTHSFEVTKIVKLQNVSTIPIPITFEAGTQSLSIDPSQILLNELSVIEVEVTYSASEVDTSDSCIFINMETVGKIFEIPVEVRCCVPQIQIQCPRIELESCFLNHPREFTVPLVNPSDLPAKYCILPVENTNVQLTLTSPEGLLPSEKVTSVPLQVNAKVTGTVSVKLEILIDGADYNPLVVEVVCHCVGPVLFINAEKIDFGRIEALTPIQHAILLSNESPIPAHLTSIKVLKSTAFRVIPPELTIPPFGRTKVEVTACANDVDVEIFGLLEICVQNSEVSPYTVQLQAIGFGNTITIEPEIPINLPLGQQFESLPQARVFAVKNCGRRQQRLVWTLEDIHCTQSAGFNKKSKEPEYEIQLDPPKFELKPFQSVDFSLKDYCSFSTAFAGFYRSMEIRFTFKCYTVIGNAGHKRLLRECTVSAEFIKPMIEVVPNPIEFCLLKMPEKAIENAYQSTVITNLAEIETTLQVTVEEPFFLIEYERLAQILELKLSGKEERSIWIGFAPPLANNGSISFAVDTHLSISFLKHPLKLAIPVHGEIHFPSLRLESDSLDFGSIENGSQVTKSLMLLNTGPIKVNYHWKLIRGSLRKNPREPLRLPTRSKSQDLCPAPTAPLLRSSSIANIDALHITDVFKITPESGSVPAGESVSTCVEFHAPSDVSASCVAICGVSDGLDYTVDLKGECSTSDCYIRTNEVSFGEIQFGEEVVESFLIYNAGKVPSFFHFTWDRNDVNLQILPKEGEVLGKGLTEIAMRVEVPQPMEFTVFAKVHLAGKHPERVRVHGKACFPHVVLNSPRMTVGSPRNSDPCKTERDFITSQLALKHTSLPLTLSPYELNLNDIVRGEVKERKLTFTQQCHNFAYHLHIEKVGRKMLAKKGVTVQIEDQISITFDSSNSETGQITLEIPLKIHRHIFLPIKLTANVVAPELEISESFLDFGEVHMDEAKIVAVQLHNSTPFPINWSYSRLKAATSAFELMPKGGSLQPDQKANVFIKYSPRIGGPVSEKIDLLLQESKAPLSITCKGVGLEPRLIVQPRVVEFKPLLPNGETDEQTVIIKNPCPFPVEFYSLDFDEVHAKASLHYQSRDLLVPIQEERCLACLPLFDEAEEVLLPPRKPGEGLPMEVLQVKQSSVDTPKTGRLRSSRRGTTKQTLEHFKKLPLHLRPFADLTTFRGYAEERRIEVEGAGIVLLVFGSPLSGKSDLANSLARHYDALHLNLDEFFANLETTGSKDSEEDALSARLMSLDCTFGLVVSEIGNSKRCEVVLKALGRTRMNVFAVTVTRDLASISLADARYEEALSKAEKRAFERKVMEYRNLEEWQYDALPDSARGEVDSVLAEWKRQQNKDSKDNGGTITTEKQFEEVGSLSITNGMFSQNLGPKSSISSMGSNKGKYADLEAKLKEFEKEHRRTCHLLSTWDIKNQEQNPNGASQPPIALDSPKNISSHSSDDNLVGIPHFVVHSKLDAEIEVSLADQVYERVEDVQREEPNISVVMNKLLPHLPTREEVRRQLGYGPLPIDIPTPMTFSVVSRPVERESDPSLYRWIVPENGQIEITLRFAPGGVGEFRELLRFEILRTKEEFKVECQGCCQLPRLVIEPRKMFSKIEEFYPLNKPPRKTFIIDKNCFQFGPLLAGKSRDRILAGDYKENVTELRLQNDGPHSVEVKLAFEDNGDCEHFAVSPSEIHIGRDDVQVAKVYALPTSIINATSKLIGWIKDNPEPIKLDFAVIGVLPNLTVQTKVVNFGKVPLNRTERQKIIILNPTLIPVAWKCEVLGSVVETSFTVYPTSGILDSSDKLMNITVEYNGSSNPQKLAIKRWLRFIAMDTRGLSSPVAIHPPVGVQVEAVDPEFEIATPKEGLDFGLIRVQEESKKSLELRNHGPFKLQYRFRGVLPQKKQMDLQKALTINPQSGILLPSQNLIITIHCNSLREMEFHDEVAFVCEVETHKGVPISSSPIPISVRVRRSHFKILPSKEVSFGTMVVNTRASEQVTIENDGAFDLYYSILPKDSKPKARSAKRESSQTRSLGAGTRERMSQGPFVISPTKGTIPIGQKQLITVQCSSGPIKAAFDEELVIRIADKPNNGTDVASVPFRLSVEVCSPSLEIEDMASIFEEHLVCQSRSELKRLASHGVVGAAYIEDENCFDFGVTPIGVVSYGRFRIFNNSKAALDVNYILRQAKTEKRRKNRRNVFDALEAFNAVPTVSRIEPYQSAYVTCSFISKSLGVYSTTFQVLVEGRSAPLLQFELRGGGEIPRVSVEEPTSRNSRGNLYLIFNTDQTSRVIRTRNDGMIPCQVNVDVETMEGHFTAFSLSEGELRREDVSISNDRQTSVNFTLAVGESRSLEVTFVPMKHKNGGRVTGCVKIYPQGNDYEKEVIELVGYSTAELTLVPQIRLMDPTMDSSDVEEVNMNHMNLGDCYVGAAISNSLVLSYPIKTDTINFTTSETNELPSYAFVWPQNHPHLEFEPATGELHPDSSLTVFVKFHSDRPIVYRLAPVRCELIQTSKTAPQKGDSERNENEAIDKAQSCSTRSAGTPRRRVRVSPKPPRKSLSARSNYPQKIHFEDPMRPIAVLSEKEKRKEREERFLDFYFSIACDFVEYLCEVDSIEFADVPLYCEAVKPLHIRNVGRVKMTFRLEKVDDGDGPFEVDISESLIPPGKGVELRVLLRSSTLTIEVLSGDNMGIMLELEIMAVTTLNDLDLYVVVDESTASKVIHSIGRGVSIPVHFQLPKCDYEAKHLPADPLWYMAQTLVMVGTGIGYKVAKSFEITNASETSIELDVKKVDPSDRTMEIVPSANFIEPGHSVDVEVTFVSQTKETKEVCVILEANSHRTPLLLVGQTREAVVAFDRSHLHLPELPIGREAEEIVHLVNTEAIPVNFKINKSTLHCNGSLDKLSVSPMGGCVQPNERFPLKIHFSPTEERRCNFNILCRVEHRQRPLRLNVKTGALKCSTTIWLFDDCSEAKQAILPFLIQCLAKDVAKSTTLASRRVVNFPSLREDLTIVDFGEVFTGCDSTRLLKLTNHGEYEVEFGSVVTSTLKNVPVPFSMTPDFGKVGPLKETLLQIVFKPDSLFRVPTQTTNFLGVIAILNGPAFALDLRGRVTVNPVDISPSYLNFGSQFTQETGLGVVTNCLRISNRSPDKPVYVAFVPSTLPNFSCDFSPQMIEPASTAEARVTFYPSACKDYASELCFLLNEMVKIKIPARGRGVKLDVEINCGNLMINQEREGMSKTPVKVKDRKQADPSVVHLGNLTFMQSSRRTVGILNKSPAPITITGASVVPKSKALNEVLVNTLTSRSSTSNILSMNFLPSLPFASTNKKPERRTRDNYEFSRLSPPIKDPTTQIEVIFSPRDQPIMPFSEEVLLRISTTSNPDKCIWIPGFTICGKCTGVKMELEPSMINFGTVVVGSSSCKTIAVSNHGNESARFMWDEKTLPRHIVSVEPKRGSIHANTSMNFNFTFKPLQVKKELFLEPYLSGLDAAGESAEEASRVQAVVTSVQNVTCNIEGSKPLRVTLIGVSSASPEVAEVIQFTCAVREKDIQSVSLSNPTNSVWTIKPVLTGTEWSGKGLFEIPAKGSVDYAITYHPLNMTSTGEVHKVTFSSMDSEEYQFVEYQLRVIRPKPEGLIKLKTPLRKSVSYQLRLENPMRRDTVVAFHSTLPELTCPPEYKLTSQSKSIIYLDFKPWRIGKFIGSLEVSSSELGLSVYDLNLEALEPLPEKPVKFQTSLGQSDTATVTISNLSRSRAEFTCKITNSAFRCERSVLVATNSSAELLVTFEPNRLGASEGTLKVTSSQAGSFIFPLYGFTKLPTPQGPFLVVTTAPTLLTVKNVFSEPIEFTLEVDNTAFRVECFQNVVNPHRELKISVTLEPRDYSSDVHGRLVVSCNPSTLDLPIQWVFYLKGIT</sequence>
<feature type="compositionally biased region" description="Basic and acidic residues" evidence="7">
    <location>
        <begin position="2571"/>
        <end position="2582"/>
    </location>
</feature>
<feature type="region of interest" description="Disordered" evidence="7">
    <location>
        <begin position="2564"/>
        <end position="2614"/>
    </location>
</feature>
<evidence type="ECO:0000259" key="8">
    <source>
        <dbReference type="Pfam" id="PF22544"/>
    </source>
</evidence>
<dbReference type="Proteomes" id="UP000282613">
    <property type="component" value="Unassembled WGS sequence"/>
</dbReference>
<dbReference type="InterPro" id="IPR013783">
    <property type="entry name" value="Ig-like_fold"/>
</dbReference>
<evidence type="ECO:0000256" key="5">
    <source>
        <dbReference type="ARBA" id="ARBA00023273"/>
    </source>
</evidence>
<feature type="region of interest" description="Disordered" evidence="7">
    <location>
        <begin position="1403"/>
        <end position="1422"/>
    </location>
</feature>
<proteinExistence type="predicted"/>
<reference evidence="11" key="1">
    <citation type="submission" date="2016-04" db="UniProtKB">
        <authorList>
            <consortium name="WormBaseParasite"/>
        </authorList>
    </citation>
    <scope>IDENTIFICATION</scope>
</reference>
<keyword evidence="5" id="KW-0966">Cell projection</keyword>
<keyword evidence="4" id="KW-0969">Cilium</keyword>
<dbReference type="InterPro" id="IPR033305">
    <property type="entry name" value="Hydin-like"/>
</dbReference>
<evidence type="ECO:0000256" key="2">
    <source>
        <dbReference type="ARBA" id="ARBA00004496"/>
    </source>
</evidence>
<dbReference type="OrthoDB" id="442692at2759"/>
<keyword evidence="10" id="KW-1185">Reference proteome</keyword>
<dbReference type="GO" id="GO:1904158">
    <property type="term" value="P:axonemal central apparatus assembly"/>
    <property type="evidence" value="ECO:0007669"/>
    <property type="project" value="TreeGrafter"/>
</dbReference>
<name>A0A0R3W6H0_TAEAS</name>
<dbReference type="Gene3D" id="2.60.40.10">
    <property type="entry name" value="Immunoglobulins"/>
    <property type="match status" value="16"/>
</dbReference>
<dbReference type="GO" id="GO:0003341">
    <property type="term" value="P:cilium movement"/>
    <property type="evidence" value="ECO:0007669"/>
    <property type="project" value="TreeGrafter"/>
</dbReference>
<accession>A0A0R3W6H0</accession>
<feature type="coiled-coil region" evidence="6">
    <location>
        <begin position="1449"/>
        <end position="1476"/>
    </location>
</feature>
<evidence type="ECO:0000313" key="10">
    <source>
        <dbReference type="Proteomes" id="UP000282613"/>
    </source>
</evidence>
<dbReference type="STRING" id="60517.A0A0R3W6H0"/>
<evidence type="ECO:0000256" key="6">
    <source>
        <dbReference type="SAM" id="Coils"/>
    </source>
</evidence>
<dbReference type="Pfam" id="PF22544">
    <property type="entry name" value="HYDIN_VesB_CFA65-like_Ig"/>
    <property type="match status" value="1"/>
</dbReference>
<dbReference type="WBParaSite" id="TASK_0000579401-mRNA-1">
    <property type="protein sequence ID" value="TASK_0000579401-mRNA-1"/>
    <property type="gene ID" value="TASK_0000579401"/>
</dbReference>
<evidence type="ECO:0000313" key="11">
    <source>
        <dbReference type="WBParaSite" id="TASK_0000579401-mRNA-1"/>
    </source>
</evidence>
<feature type="region of interest" description="Disordered" evidence="7">
    <location>
        <begin position="2072"/>
        <end position="2103"/>
    </location>
</feature>
<dbReference type="GO" id="GO:0005930">
    <property type="term" value="C:axoneme"/>
    <property type="evidence" value="ECO:0007669"/>
    <property type="project" value="TreeGrafter"/>
</dbReference>
<feature type="region of interest" description="Disordered" evidence="7">
    <location>
        <begin position="1480"/>
        <end position="1510"/>
    </location>
</feature>
<evidence type="ECO:0000256" key="3">
    <source>
        <dbReference type="ARBA" id="ARBA00022490"/>
    </source>
</evidence>
<keyword evidence="3" id="KW-0963">Cytoplasm</keyword>
<feature type="compositionally biased region" description="Polar residues" evidence="7">
    <location>
        <begin position="1481"/>
        <end position="1493"/>
    </location>
</feature>
<keyword evidence="6" id="KW-0175">Coiled coil</keyword>
<dbReference type="PANTHER" id="PTHR23053">
    <property type="entry name" value="DLEC1 DELETED IN LUNG AND ESOPHAGEAL CANCER 1"/>
    <property type="match status" value="1"/>
</dbReference>
<feature type="compositionally biased region" description="Basic and acidic residues" evidence="7">
    <location>
        <begin position="2072"/>
        <end position="2082"/>
    </location>
</feature>
<evidence type="ECO:0000256" key="4">
    <source>
        <dbReference type="ARBA" id="ARBA00023069"/>
    </source>
</evidence>
<evidence type="ECO:0000313" key="9">
    <source>
        <dbReference type="EMBL" id="VDK35632.1"/>
    </source>
</evidence>
<dbReference type="PANTHER" id="PTHR23053:SF0">
    <property type="entry name" value="HYDROCEPHALUS-INDUCING PROTEIN HOMOLOG"/>
    <property type="match status" value="1"/>
</dbReference>
<dbReference type="NCBIfam" id="NF012200">
    <property type="entry name" value="choice_anch_D"/>
    <property type="match status" value="1"/>
</dbReference>
<feature type="compositionally biased region" description="Basic residues" evidence="7">
    <location>
        <begin position="2595"/>
        <end position="2607"/>
    </location>
</feature>
<feature type="domain" description="HYDIN/VesB/CFA65-like Ig-like" evidence="8">
    <location>
        <begin position="3449"/>
        <end position="3523"/>
    </location>
</feature>
<organism evidence="11">
    <name type="scientific">Taenia asiatica</name>
    <name type="common">Asian tapeworm</name>
    <dbReference type="NCBI Taxonomy" id="60517"/>
    <lineage>
        <taxon>Eukaryota</taxon>
        <taxon>Metazoa</taxon>
        <taxon>Spiralia</taxon>
        <taxon>Lophotrochozoa</taxon>
        <taxon>Platyhelminthes</taxon>
        <taxon>Cestoda</taxon>
        <taxon>Eucestoda</taxon>
        <taxon>Cyclophyllidea</taxon>
        <taxon>Taeniidae</taxon>
        <taxon>Taenia</taxon>
    </lineage>
</organism>
<evidence type="ECO:0000256" key="7">
    <source>
        <dbReference type="SAM" id="MobiDB-lite"/>
    </source>
</evidence>